<protein>
    <submittedName>
        <fullName evidence="2">Uncharacterized protein</fullName>
    </submittedName>
</protein>
<evidence type="ECO:0000313" key="1">
    <source>
        <dbReference type="Proteomes" id="UP000887565"/>
    </source>
</evidence>
<dbReference type="WBParaSite" id="nRc.2.0.1.t18750-RA">
    <property type="protein sequence ID" value="nRc.2.0.1.t18750-RA"/>
    <property type="gene ID" value="nRc.2.0.1.g18750"/>
</dbReference>
<name>A0A915IX25_ROMCU</name>
<dbReference type="AlphaFoldDB" id="A0A915IX25"/>
<evidence type="ECO:0000313" key="2">
    <source>
        <dbReference type="WBParaSite" id="nRc.2.0.1.t18750-RA"/>
    </source>
</evidence>
<sequence length="78" mass="8925">MKFASFFFVESQASSSSSANEKTGIAKQVDMYHNELECILKDNTLTSEEQYKIGAEEDIEDDSFFNKGNSTEKKIWQK</sequence>
<keyword evidence="1" id="KW-1185">Reference proteome</keyword>
<organism evidence="1 2">
    <name type="scientific">Romanomermis culicivorax</name>
    <name type="common">Nematode worm</name>
    <dbReference type="NCBI Taxonomy" id="13658"/>
    <lineage>
        <taxon>Eukaryota</taxon>
        <taxon>Metazoa</taxon>
        <taxon>Ecdysozoa</taxon>
        <taxon>Nematoda</taxon>
        <taxon>Enoplea</taxon>
        <taxon>Dorylaimia</taxon>
        <taxon>Mermithida</taxon>
        <taxon>Mermithoidea</taxon>
        <taxon>Mermithidae</taxon>
        <taxon>Romanomermis</taxon>
    </lineage>
</organism>
<dbReference type="Proteomes" id="UP000887565">
    <property type="component" value="Unplaced"/>
</dbReference>
<proteinExistence type="predicted"/>
<reference evidence="2" key="1">
    <citation type="submission" date="2022-11" db="UniProtKB">
        <authorList>
            <consortium name="WormBaseParasite"/>
        </authorList>
    </citation>
    <scope>IDENTIFICATION</scope>
</reference>
<accession>A0A915IX25</accession>